<protein>
    <submittedName>
        <fullName evidence="2">DUF4013 domain-containing protein</fullName>
    </submittedName>
</protein>
<comment type="caution">
    <text evidence="2">The sequence shown here is derived from an EMBL/GenBank/DDBJ whole genome shotgun (WGS) entry which is preliminary data.</text>
</comment>
<evidence type="ECO:0000313" key="3">
    <source>
        <dbReference type="Proteomes" id="UP000526302"/>
    </source>
</evidence>
<dbReference type="Proteomes" id="UP000526302">
    <property type="component" value="Unassembled WGS sequence"/>
</dbReference>
<feature type="transmembrane region" description="Helical" evidence="1">
    <location>
        <begin position="20"/>
        <end position="42"/>
    </location>
</feature>
<dbReference type="AlphaFoldDB" id="A0A7K4BYC6"/>
<gene>
    <name evidence="2" type="ORF">GX950_00115</name>
</gene>
<dbReference type="Pfam" id="PF13197">
    <property type="entry name" value="DUF4013"/>
    <property type="match status" value="1"/>
</dbReference>
<reference evidence="2 3" key="1">
    <citation type="journal article" date="2020" name="Biotechnol. Biofuels">
        <title>New insights from the biogas microbiome by comprehensive genome-resolved metagenomics of nearly 1600 species originating from multiple anaerobic digesters.</title>
        <authorList>
            <person name="Campanaro S."/>
            <person name="Treu L."/>
            <person name="Rodriguez-R L.M."/>
            <person name="Kovalovszki A."/>
            <person name="Ziels R.M."/>
            <person name="Maus I."/>
            <person name="Zhu X."/>
            <person name="Kougias P.G."/>
            <person name="Basile A."/>
            <person name="Luo G."/>
            <person name="Schluter A."/>
            <person name="Konstantinidis K.T."/>
            <person name="Angelidaki I."/>
        </authorList>
    </citation>
    <scope>NUCLEOTIDE SEQUENCE [LARGE SCALE GENOMIC DNA]</scope>
    <source>
        <strain evidence="2">AS22ysBPME_79</strain>
    </source>
</reference>
<accession>A0A7K4BYC6</accession>
<proteinExistence type="predicted"/>
<dbReference type="EMBL" id="JAAZKV010000001">
    <property type="protein sequence ID" value="NMA44205.1"/>
    <property type="molecule type" value="Genomic_DNA"/>
</dbReference>
<dbReference type="InterPro" id="IPR025098">
    <property type="entry name" value="DUF4013"/>
</dbReference>
<keyword evidence="1" id="KW-0812">Transmembrane</keyword>
<name>A0A7K4BYC6_9ARCH</name>
<evidence type="ECO:0000313" key="2">
    <source>
        <dbReference type="EMBL" id="NMA44205.1"/>
    </source>
</evidence>
<feature type="transmembrane region" description="Helical" evidence="1">
    <location>
        <begin position="193"/>
        <end position="218"/>
    </location>
</feature>
<evidence type="ECO:0000256" key="1">
    <source>
        <dbReference type="SAM" id="Phobius"/>
    </source>
</evidence>
<feature type="transmembrane region" description="Helical" evidence="1">
    <location>
        <begin position="109"/>
        <end position="135"/>
    </location>
</feature>
<keyword evidence="1" id="KW-1133">Transmembrane helix</keyword>
<organism evidence="2 3">
    <name type="scientific">Candidatus Iainarchaeum sp</name>
    <dbReference type="NCBI Taxonomy" id="3101447"/>
    <lineage>
        <taxon>Archaea</taxon>
        <taxon>Candidatus Iainarchaeota</taxon>
        <taxon>Candidatus Iainarchaeia</taxon>
        <taxon>Candidatus Iainarchaeales</taxon>
        <taxon>Candidatus Iainarchaeaceae</taxon>
        <taxon>Candidatus Iainarchaeum</taxon>
    </lineage>
</organism>
<sequence>MVDYVEAIKKPFSDLKTLAIGTILSAIPLVNLLASGFALKVAEDTIKGKKALRSFAVDDIVEYIIKVIMAFVISLVYMIIPTIILGIGIGAGVTALIGGMTDPNAAGEAIAATLALGGPFILIGVLLMIIASFLLPMAMMKWLKAGKIGAAFKVGEVVKSALTLKYIITLVVIVIYAAIVGTIAGILSTLLAITVILPILIMGLVSFIMSVTTMTMYAEASK</sequence>
<keyword evidence="1" id="KW-0472">Membrane</keyword>
<feature type="transmembrane region" description="Helical" evidence="1">
    <location>
        <begin position="166"/>
        <end position="187"/>
    </location>
</feature>
<feature type="transmembrane region" description="Helical" evidence="1">
    <location>
        <begin position="63"/>
        <end position="89"/>
    </location>
</feature>